<proteinExistence type="predicted"/>
<feature type="region of interest" description="Disordered" evidence="1">
    <location>
        <begin position="1"/>
        <end position="74"/>
    </location>
</feature>
<evidence type="ECO:0000313" key="2">
    <source>
        <dbReference type="EMBL" id="EHB14300.1"/>
    </source>
</evidence>
<feature type="compositionally biased region" description="Polar residues" evidence="1">
    <location>
        <begin position="31"/>
        <end position="49"/>
    </location>
</feature>
<sequence length="74" mass="7691">MQASRQSAGLIRGLKPGTSDCFPDLSRPSHLVSTSTTGRKGSNAPSSAVLTYVGSVRGKNPRRKAPSRPDAAVP</sequence>
<dbReference type="Proteomes" id="UP000006813">
    <property type="component" value="Unassembled WGS sequence"/>
</dbReference>
<protein>
    <submittedName>
        <fullName evidence="2">Uncharacterized protein</fullName>
    </submittedName>
</protein>
<dbReference type="InParanoid" id="G5BYD9"/>
<accession>G5BYD9</accession>
<reference evidence="2 3" key="1">
    <citation type="journal article" date="2011" name="Nature">
        <title>Genome sequencing reveals insights into physiology and longevity of the naked mole rat.</title>
        <authorList>
            <person name="Kim E.B."/>
            <person name="Fang X."/>
            <person name="Fushan A.A."/>
            <person name="Huang Z."/>
            <person name="Lobanov A.V."/>
            <person name="Han L."/>
            <person name="Marino S.M."/>
            <person name="Sun X."/>
            <person name="Turanov A.A."/>
            <person name="Yang P."/>
            <person name="Yim S.H."/>
            <person name="Zhao X."/>
            <person name="Kasaikina M.V."/>
            <person name="Stoletzki N."/>
            <person name="Peng C."/>
            <person name="Polak P."/>
            <person name="Xiong Z."/>
            <person name="Kiezun A."/>
            <person name="Zhu Y."/>
            <person name="Chen Y."/>
            <person name="Kryukov G.V."/>
            <person name="Zhang Q."/>
            <person name="Peshkin L."/>
            <person name="Yang L."/>
            <person name="Bronson R.T."/>
            <person name="Buffenstein R."/>
            <person name="Wang B."/>
            <person name="Han C."/>
            <person name="Li Q."/>
            <person name="Chen L."/>
            <person name="Zhao W."/>
            <person name="Sunyaev S.R."/>
            <person name="Park T.J."/>
            <person name="Zhang G."/>
            <person name="Wang J."/>
            <person name="Gladyshev V.N."/>
        </authorList>
    </citation>
    <scope>NUCLEOTIDE SEQUENCE [LARGE SCALE GENOMIC DNA]</scope>
</reference>
<evidence type="ECO:0000313" key="3">
    <source>
        <dbReference type="Proteomes" id="UP000006813"/>
    </source>
</evidence>
<dbReference type="AlphaFoldDB" id="G5BYD9"/>
<evidence type="ECO:0000256" key="1">
    <source>
        <dbReference type="SAM" id="MobiDB-lite"/>
    </source>
</evidence>
<gene>
    <name evidence="2" type="ORF">GW7_07995</name>
</gene>
<name>G5BYD9_HETGA</name>
<organism evidence="2 3">
    <name type="scientific">Heterocephalus glaber</name>
    <name type="common">Naked mole rat</name>
    <dbReference type="NCBI Taxonomy" id="10181"/>
    <lineage>
        <taxon>Eukaryota</taxon>
        <taxon>Metazoa</taxon>
        <taxon>Chordata</taxon>
        <taxon>Craniata</taxon>
        <taxon>Vertebrata</taxon>
        <taxon>Euteleostomi</taxon>
        <taxon>Mammalia</taxon>
        <taxon>Eutheria</taxon>
        <taxon>Euarchontoglires</taxon>
        <taxon>Glires</taxon>
        <taxon>Rodentia</taxon>
        <taxon>Hystricomorpha</taxon>
        <taxon>Bathyergidae</taxon>
        <taxon>Heterocephalus</taxon>
    </lineage>
</organism>
<dbReference type="EMBL" id="JH172444">
    <property type="protein sequence ID" value="EHB14300.1"/>
    <property type="molecule type" value="Genomic_DNA"/>
</dbReference>